<feature type="domain" description="DUF4015" evidence="1">
    <location>
        <begin position="62"/>
        <end position="385"/>
    </location>
</feature>
<dbReference type="InterPro" id="IPR025275">
    <property type="entry name" value="DUF4015"/>
</dbReference>
<proteinExistence type="predicted"/>
<accession>A0ABW5QBS9</accession>
<dbReference type="Pfam" id="PF13200">
    <property type="entry name" value="DUF4015"/>
    <property type="match status" value="1"/>
</dbReference>
<evidence type="ECO:0000313" key="2">
    <source>
        <dbReference type="EMBL" id="MFD2639382.1"/>
    </source>
</evidence>
<evidence type="ECO:0000259" key="1">
    <source>
        <dbReference type="Pfam" id="PF13200"/>
    </source>
</evidence>
<comment type="caution">
    <text evidence="2">The sequence shown here is derived from an EMBL/GenBank/DDBJ whole genome shotgun (WGS) entry which is preliminary data.</text>
</comment>
<name>A0ABW5QBS9_9BACI</name>
<keyword evidence="2" id="KW-0378">Hydrolase</keyword>
<dbReference type="EMBL" id="JBHUMZ010000024">
    <property type="protein sequence ID" value="MFD2639382.1"/>
    <property type="molecule type" value="Genomic_DNA"/>
</dbReference>
<dbReference type="GO" id="GO:0016787">
    <property type="term" value="F:hydrolase activity"/>
    <property type="evidence" value="ECO:0007669"/>
    <property type="project" value="UniProtKB-KW"/>
</dbReference>
<gene>
    <name evidence="2" type="ORF">ACFSW4_10930</name>
</gene>
<dbReference type="SUPFAM" id="SSF51445">
    <property type="entry name" value="(Trans)glycosidases"/>
    <property type="match status" value="1"/>
</dbReference>
<keyword evidence="3" id="KW-1185">Reference proteome</keyword>
<protein>
    <submittedName>
        <fullName evidence="2">Glycoside hydrolase</fullName>
    </submittedName>
</protein>
<reference evidence="3" key="1">
    <citation type="journal article" date="2019" name="Int. J. Syst. Evol. Microbiol.">
        <title>The Global Catalogue of Microorganisms (GCM) 10K type strain sequencing project: providing services to taxonomists for standard genome sequencing and annotation.</title>
        <authorList>
            <consortium name="The Broad Institute Genomics Platform"/>
            <consortium name="The Broad Institute Genome Sequencing Center for Infectious Disease"/>
            <person name="Wu L."/>
            <person name="Ma J."/>
        </authorList>
    </citation>
    <scope>NUCLEOTIDE SEQUENCE [LARGE SCALE GENOMIC DNA]</scope>
    <source>
        <strain evidence="3">TISTR 1571</strain>
    </source>
</reference>
<dbReference type="Proteomes" id="UP001597452">
    <property type="component" value="Unassembled WGS sequence"/>
</dbReference>
<evidence type="ECO:0000313" key="3">
    <source>
        <dbReference type="Proteomes" id="UP001597452"/>
    </source>
</evidence>
<dbReference type="Gene3D" id="3.20.20.80">
    <property type="entry name" value="Glycosidases"/>
    <property type="match status" value="1"/>
</dbReference>
<sequence length="395" mass="45134">MSVGLASVVLADEGEKGKEQVKNVAFHGKFETKLSEKKLPKPVPRFTYDSGLKFEYPDAVRGIYLTGHSAGNFRFKNLIKHVNQTELNAMVIDIKEDNGYITYKLPKDSPYYDASQNYISDPKAMLKRLEKEQIYPIARVVVFKDTHLAEKKPEWSFKENGKVWKNGKGDAFVNPFIKDVWKYNVEIAKEAAKLGFQEIQFDYVRFPEGFEKRDVELKYSRGDYDEAGLDNVQERVKAVTEFVAYAKKELEPFGVDVSVDIFGYSATIKEAPGIGQNFSKISSNVDVISSMIYPSHWGPGYFDIPFPDKKPYKLVNEYAKEEKKVLSKLDKAPISRPWIQDFTASWLYAGGSTFTYGPKQVQDQIDALYDNGIYEFLLWDAGNTYTEGVDYDPRN</sequence>
<organism evidence="2 3">
    <name type="scientific">Piscibacillus salipiscarius</name>
    <dbReference type="NCBI Taxonomy" id="299480"/>
    <lineage>
        <taxon>Bacteria</taxon>
        <taxon>Bacillati</taxon>
        <taxon>Bacillota</taxon>
        <taxon>Bacilli</taxon>
        <taxon>Bacillales</taxon>
        <taxon>Bacillaceae</taxon>
        <taxon>Piscibacillus</taxon>
    </lineage>
</organism>
<dbReference type="InterPro" id="IPR017853">
    <property type="entry name" value="GH"/>
</dbReference>
<dbReference type="RefSeq" id="WP_377329358.1">
    <property type="nucleotide sequence ID" value="NZ_JBHUMZ010000024.1"/>
</dbReference>